<reference evidence="2" key="1">
    <citation type="journal article" date="2022" name="bioRxiv">
        <title>Sequencing and chromosome-scale assembly of the giantPleurodeles waltlgenome.</title>
        <authorList>
            <person name="Brown T."/>
            <person name="Elewa A."/>
            <person name="Iarovenko S."/>
            <person name="Subramanian E."/>
            <person name="Araus A.J."/>
            <person name="Petzold A."/>
            <person name="Susuki M."/>
            <person name="Suzuki K.-i.T."/>
            <person name="Hayashi T."/>
            <person name="Toyoda A."/>
            <person name="Oliveira C."/>
            <person name="Osipova E."/>
            <person name="Leigh N.D."/>
            <person name="Simon A."/>
            <person name="Yun M.H."/>
        </authorList>
    </citation>
    <scope>NUCLEOTIDE SEQUENCE</scope>
    <source>
        <strain evidence="2">20211129_DDA</strain>
        <tissue evidence="2">Liver</tissue>
    </source>
</reference>
<feature type="compositionally biased region" description="Low complexity" evidence="1">
    <location>
        <begin position="105"/>
        <end position="119"/>
    </location>
</feature>
<evidence type="ECO:0000313" key="2">
    <source>
        <dbReference type="EMBL" id="KAJ1207971.1"/>
    </source>
</evidence>
<gene>
    <name evidence="2" type="ORF">NDU88_003361</name>
</gene>
<proteinExistence type="predicted"/>
<name>A0AAV7W5D3_PLEWA</name>
<protein>
    <submittedName>
        <fullName evidence="2">Uncharacterized protein</fullName>
    </submittedName>
</protein>
<dbReference type="EMBL" id="JANPWB010000002">
    <property type="protein sequence ID" value="KAJ1207971.1"/>
    <property type="molecule type" value="Genomic_DNA"/>
</dbReference>
<organism evidence="2 3">
    <name type="scientific">Pleurodeles waltl</name>
    <name type="common">Iberian ribbed newt</name>
    <dbReference type="NCBI Taxonomy" id="8319"/>
    <lineage>
        <taxon>Eukaryota</taxon>
        <taxon>Metazoa</taxon>
        <taxon>Chordata</taxon>
        <taxon>Craniata</taxon>
        <taxon>Vertebrata</taxon>
        <taxon>Euteleostomi</taxon>
        <taxon>Amphibia</taxon>
        <taxon>Batrachia</taxon>
        <taxon>Caudata</taxon>
        <taxon>Salamandroidea</taxon>
        <taxon>Salamandridae</taxon>
        <taxon>Pleurodelinae</taxon>
        <taxon>Pleurodeles</taxon>
    </lineage>
</organism>
<sequence>MRARKEPHTPENISLADLPVTIITLRDDLAHKIDSVAINFNLLRTDLRMVRELMLRVQDDEKVLFFFTAAEANDWRDSKAGALFKTEPRRCPLSGANQASPLAWSMESQETEQNTEQNMPGWHPESD</sequence>
<evidence type="ECO:0000313" key="3">
    <source>
        <dbReference type="Proteomes" id="UP001066276"/>
    </source>
</evidence>
<keyword evidence="3" id="KW-1185">Reference proteome</keyword>
<feature type="region of interest" description="Disordered" evidence="1">
    <location>
        <begin position="87"/>
        <end position="127"/>
    </location>
</feature>
<dbReference type="Proteomes" id="UP001066276">
    <property type="component" value="Chromosome 1_2"/>
</dbReference>
<comment type="caution">
    <text evidence="2">The sequence shown here is derived from an EMBL/GenBank/DDBJ whole genome shotgun (WGS) entry which is preliminary data.</text>
</comment>
<accession>A0AAV7W5D3</accession>
<evidence type="ECO:0000256" key="1">
    <source>
        <dbReference type="SAM" id="MobiDB-lite"/>
    </source>
</evidence>
<dbReference type="AlphaFoldDB" id="A0AAV7W5D3"/>